<dbReference type="Proteomes" id="UP000050502">
    <property type="component" value="Unassembled WGS sequence"/>
</dbReference>
<proteinExistence type="predicted"/>
<evidence type="ECO:0000256" key="3">
    <source>
        <dbReference type="ARBA" id="ARBA00022723"/>
    </source>
</evidence>
<evidence type="ECO:0000259" key="10">
    <source>
        <dbReference type="Pfam" id="PF13793"/>
    </source>
</evidence>
<dbReference type="GO" id="GO:0005737">
    <property type="term" value="C:cytoplasm"/>
    <property type="evidence" value="ECO:0007669"/>
    <property type="project" value="TreeGrafter"/>
</dbReference>
<accession>A0A0M8KAU0</accession>
<evidence type="ECO:0000256" key="4">
    <source>
        <dbReference type="ARBA" id="ARBA00022727"/>
    </source>
</evidence>
<name>A0A0M8KAU0_9CHLR</name>
<reference evidence="12 14" key="2">
    <citation type="submission" date="2015-07" db="EMBL/GenBank/DDBJ databases">
        <title>Whole genome sequence of Ardenticatena maritima DSM 23922.</title>
        <authorList>
            <person name="Hemp J."/>
            <person name="Ward L.M."/>
            <person name="Pace L.A."/>
            <person name="Fischer W.W."/>
        </authorList>
    </citation>
    <scope>NUCLEOTIDE SEQUENCE [LARGE SCALE GENOMIC DNA]</scope>
    <source>
        <strain evidence="12 14">110S</strain>
    </source>
</reference>
<evidence type="ECO:0000256" key="7">
    <source>
        <dbReference type="ARBA" id="ARBA00022840"/>
    </source>
</evidence>
<dbReference type="CDD" id="cd06223">
    <property type="entry name" value="PRTases_typeI"/>
    <property type="match status" value="1"/>
</dbReference>
<organism evidence="11 13">
    <name type="scientific">Ardenticatena maritima</name>
    <dbReference type="NCBI Taxonomy" id="872965"/>
    <lineage>
        <taxon>Bacteria</taxon>
        <taxon>Bacillati</taxon>
        <taxon>Chloroflexota</taxon>
        <taxon>Ardenticatenia</taxon>
        <taxon>Ardenticatenales</taxon>
        <taxon>Ardenticatenaceae</taxon>
        <taxon>Ardenticatena</taxon>
    </lineage>
</organism>
<dbReference type="NCBIfam" id="NF002320">
    <property type="entry name" value="PRK01259.1"/>
    <property type="match status" value="1"/>
</dbReference>
<dbReference type="EMBL" id="LGKN01000004">
    <property type="protein sequence ID" value="KPL88384.1"/>
    <property type="molecule type" value="Genomic_DNA"/>
</dbReference>
<evidence type="ECO:0000313" key="11">
    <source>
        <dbReference type="EMBL" id="GAP64441.1"/>
    </source>
</evidence>
<dbReference type="PATRIC" id="fig|872965.6.peg.1252"/>
<evidence type="ECO:0000313" key="12">
    <source>
        <dbReference type="EMBL" id="KPL88384.1"/>
    </source>
</evidence>
<dbReference type="GO" id="GO:0004749">
    <property type="term" value="F:ribose phosphate diphosphokinase activity"/>
    <property type="evidence" value="ECO:0007669"/>
    <property type="project" value="UniProtKB-EC"/>
</dbReference>
<keyword evidence="4" id="KW-0545">Nucleotide biosynthesis</keyword>
<dbReference type="PANTHER" id="PTHR10210">
    <property type="entry name" value="RIBOSE-PHOSPHATE DIPHOSPHOKINASE FAMILY MEMBER"/>
    <property type="match status" value="1"/>
</dbReference>
<dbReference type="GO" id="GO:0000287">
    <property type="term" value="F:magnesium ion binding"/>
    <property type="evidence" value="ECO:0007669"/>
    <property type="project" value="InterPro"/>
</dbReference>
<dbReference type="NCBIfam" id="TIGR01251">
    <property type="entry name" value="ribP_PPkin"/>
    <property type="match status" value="1"/>
</dbReference>
<evidence type="ECO:0000256" key="6">
    <source>
        <dbReference type="ARBA" id="ARBA00022777"/>
    </source>
</evidence>
<sequence>MASLQRIVMMSGNANRPLAERMAAHAKRRLADVTVSRFRDGETQVIINDDIRGADVFIIQPTSPPVNQHLMELLVMIDAARRASAGRITAVVPYYGYMRQEKKTEGREPISAKLVANLITVAGANRLLTVDLTNAAIEGFFDIPVDHLSAMRHLAERINALRLENVVLVAPDVGAVRRVERFRTYMRDADVAVVFKDRPRPDEAVVSGIVGNVAGKTAVIVDDIVSTGGTLIAAAEALIANGAERVLAAVTHPVLAAGAAERLAASPIEKIFITDTIALDECPAPFEQVSLAALLAEAVNRIHYGISLSELMSDSSPVV</sequence>
<comment type="caution">
    <text evidence="11">The sequence shown here is derived from an EMBL/GenBank/DDBJ whole genome shotgun (WGS) entry which is preliminary data.</text>
</comment>
<dbReference type="GO" id="GO:0016301">
    <property type="term" value="F:kinase activity"/>
    <property type="evidence" value="ECO:0007669"/>
    <property type="project" value="UniProtKB-KW"/>
</dbReference>
<dbReference type="Pfam" id="PF14572">
    <property type="entry name" value="Pribosyl_synth"/>
    <property type="match status" value="1"/>
</dbReference>
<evidence type="ECO:0000256" key="2">
    <source>
        <dbReference type="ARBA" id="ARBA00022679"/>
    </source>
</evidence>
<keyword evidence="8" id="KW-0460">Magnesium</keyword>
<keyword evidence="5" id="KW-0547">Nucleotide-binding</keyword>
<dbReference type="InterPro" id="IPR029099">
    <property type="entry name" value="Pribosyltran_N"/>
</dbReference>
<dbReference type="GO" id="GO:0002189">
    <property type="term" value="C:ribose phosphate diphosphokinase complex"/>
    <property type="evidence" value="ECO:0007669"/>
    <property type="project" value="TreeGrafter"/>
</dbReference>
<evidence type="ECO:0000256" key="5">
    <source>
        <dbReference type="ARBA" id="ARBA00022741"/>
    </source>
</evidence>
<feature type="domain" description="Ribose-phosphate pyrophosphokinase N-terminal" evidence="10">
    <location>
        <begin position="8"/>
        <end position="123"/>
    </location>
</feature>
<evidence type="ECO:0000313" key="13">
    <source>
        <dbReference type="Proteomes" id="UP000037784"/>
    </source>
</evidence>
<evidence type="ECO:0000256" key="1">
    <source>
        <dbReference type="ARBA" id="ARBA00013247"/>
    </source>
</evidence>
<dbReference type="PANTHER" id="PTHR10210:SF41">
    <property type="entry name" value="RIBOSE-PHOSPHATE PYROPHOSPHOKINASE 1, CHLOROPLASTIC"/>
    <property type="match status" value="1"/>
</dbReference>
<evidence type="ECO:0000256" key="9">
    <source>
        <dbReference type="ARBA" id="ARBA00049535"/>
    </source>
</evidence>
<dbReference type="SUPFAM" id="SSF53271">
    <property type="entry name" value="PRTase-like"/>
    <property type="match status" value="1"/>
</dbReference>
<dbReference type="Proteomes" id="UP000037784">
    <property type="component" value="Unassembled WGS sequence"/>
</dbReference>
<reference evidence="13" key="3">
    <citation type="submission" date="2015-08" db="EMBL/GenBank/DDBJ databases">
        <title>Draft Genome Sequence of a Heterotrophic Facultative Anaerobic Bacterium Ardenticatena maritima Strain 110S.</title>
        <authorList>
            <person name="Kawaichi S."/>
            <person name="Yoshida T."/>
            <person name="Sako Y."/>
            <person name="Nakamura R."/>
        </authorList>
    </citation>
    <scope>NUCLEOTIDE SEQUENCE [LARGE SCALE GENOMIC DNA]</scope>
    <source>
        <strain evidence="13">110S</strain>
    </source>
</reference>
<protein>
    <recommendedName>
        <fullName evidence="1">ribose-phosphate diphosphokinase</fullName>
        <ecNumber evidence="1">2.7.6.1</ecNumber>
    </recommendedName>
</protein>
<dbReference type="SMART" id="SM01400">
    <property type="entry name" value="Pribosyltran_N"/>
    <property type="match status" value="1"/>
</dbReference>
<dbReference type="EMBL" id="BBZA01000265">
    <property type="protein sequence ID" value="GAP64441.1"/>
    <property type="molecule type" value="Genomic_DNA"/>
</dbReference>
<dbReference type="GO" id="GO:0006164">
    <property type="term" value="P:purine nucleotide biosynthetic process"/>
    <property type="evidence" value="ECO:0007669"/>
    <property type="project" value="TreeGrafter"/>
</dbReference>
<evidence type="ECO:0000256" key="8">
    <source>
        <dbReference type="ARBA" id="ARBA00022842"/>
    </source>
</evidence>
<dbReference type="Pfam" id="PF13793">
    <property type="entry name" value="Pribosyltran_N"/>
    <property type="match status" value="1"/>
</dbReference>
<reference evidence="11 13" key="1">
    <citation type="journal article" date="2015" name="Genome Announc.">
        <title>Draft Genome Sequence of a Heterotrophic Facultative Anaerobic Thermophilic Bacterium, Ardenticatena maritima Strain 110ST.</title>
        <authorList>
            <person name="Kawaichi S."/>
            <person name="Yoshida T."/>
            <person name="Sako Y."/>
            <person name="Nakamura R."/>
        </authorList>
    </citation>
    <scope>NUCLEOTIDE SEQUENCE [LARGE SCALE GENOMIC DNA]</scope>
    <source>
        <strain evidence="11 13">110S</strain>
    </source>
</reference>
<keyword evidence="3" id="KW-0479">Metal-binding</keyword>
<dbReference type="GO" id="GO:0005524">
    <property type="term" value="F:ATP binding"/>
    <property type="evidence" value="ECO:0007669"/>
    <property type="project" value="UniProtKB-KW"/>
</dbReference>
<dbReference type="InParanoid" id="A0A0M8KAU0"/>
<evidence type="ECO:0000313" key="14">
    <source>
        <dbReference type="Proteomes" id="UP000050502"/>
    </source>
</evidence>
<keyword evidence="13" id="KW-1185">Reference proteome</keyword>
<dbReference type="InterPro" id="IPR029057">
    <property type="entry name" value="PRTase-like"/>
</dbReference>
<keyword evidence="7" id="KW-0067">ATP-binding</keyword>
<gene>
    <name evidence="11" type="ORF">ARMA_2864</name>
    <name evidence="12" type="ORF">SE16_06090</name>
</gene>
<keyword evidence="2 11" id="KW-0808">Transferase</keyword>
<dbReference type="EC" id="2.7.6.1" evidence="1"/>
<keyword evidence="6 11" id="KW-0418">Kinase</keyword>
<dbReference type="InterPro" id="IPR000836">
    <property type="entry name" value="PRTase_dom"/>
</dbReference>
<comment type="catalytic activity">
    <reaction evidence="9">
        <text>D-ribose 5-phosphate + ATP = 5-phospho-alpha-D-ribose 1-diphosphate + AMP + H(+)</text>
        <dbReference type="Rhea" id="RHEA:15609"/>
        <dbReference type="ChEBI" id="CHEBI:15378"/>
        <dbReference type="ChEBI" id="CHEBI:30616"/>
        <dbReference type="ChEBI" id="CHEBI:58017"/>
        <dbReference type="ChEBI" id="CHEBI:78346"/>
        <dbReference type="ChEBI" id="CHEBI:456215"/>
        <dbReference type="EC" id="2.7.6.1"/>
    </reaction>
</comment>
<dbReference type="STRING" id="872965.SE16_06090"/>
<dbReference type="GO" id="GO:0006015">
    <property type="term" value="P:5-phosphoribose 1-diphosphate biosynthetic process"/>
    <property type="evidence" value="ECO:0007669"/>
    <property type="project" value="TreeGrafter"/>
</dbReference>
<dbReference type="OrthoDB" id="9777067at2"/>
<dbReference type="FunFam" id="3.40.50.2020:FF:000007">
    <property type="entry name" value="Ribose-phosphate pyrophosphokinase"/>
    <property type="match status" value="1"/>
</dbReference>
<dbReference type="AlphaFoldDB" id="A0A0M8KAU0"/>
<dbReference type="InterPro" id="IPR005946">
    <property type="entry name" value="Rib-P_diPkinase"/>
</dbReference>
<dbReference type="RefSeq" id="WP_054494119.1">
    <property type="nucleotide sequence ID" value="NZ_BBZA01000265.1"/>
</dbReference>
<dbReference type="Gene3D" id="3.40.50.2020">
    <property type="match status" value="2"/>
</dbReference>